<protein>
    <submittedName>
        <fullName evidence="2">Uncharacterized protein</fullName>
    </submittedName>
</protein>
<feature type="transmembrane region" description="Helical" evidence="1">
    <location>
        <begin position="187"/>
        <end position="208"/>
    </location>
</feature>
<dbReference type="PANTHER" id="PTHR31272:SF4">
    <property type="entry name" value="CYTOCHROME C-TYPE BIOGENESIS PROTEIN HI_1454-RELATED"/>
    <property type="match status" value="1"/>
</dbReference>
<evidence type="ECO:0000313" key="2">
    <source>
        <dbReference type="EMBL" id="CAA9432460.1"/>
    </source>
</evidence>
<feature type="transmembrane region" description="Helical" evidence="1">
    <location>
        <begin position="220"/>
        <end position="243"/>
    </location>
</feature>
<name>A0A6J4Q2Q6_9ACTN</name>
<keyword evidence="1" id="KW-1133">Transmembrane helix</keyword>
<sequence>MSGLQELAVQWLTSLSALLPFGFAFGAGIVAAVNPCGFAMLPAYLSLYLGNQEAGFEKRSSLGRALRALLIGSAVSAGFVLLFGLAGVVVSAGGSAILGTMPWVGMVIGAALILMGLSMLAGRTLYTGIFGRFAGRIGDPKVMGVRGFFLFGLAYGLASLSCTLPVFLAVMGSSLTAGSIAAGAGRFLSYGLGMASVLLILTLALAFFKGGVISRLRKATPYVQPISAALLVVAGAYIIFYWWPVLMGEPSPAG</sequence>
<feature type="transmembrane region" description="Helical" evidence="1">
    <location>
        <begin position="103"/>
        <end position="126"/>
    </location>
</feature>
<organism evidence="2">
    <name type="scientific">uncultured Rubrobacteraceae bacterium</name>
    <dbReference type="NCBI Taxonomy" id="349277"/>
    <lineage>
        <taxon>Bacteria</taxon>
        <taxon>Bacillati</taxon>
        <taxon>Actinomycetota</taxon>
        <taxon>Rubrobacteria</taxon>
        <taxon>Rubrobacterales</taxon>
        <taxon>Rubrobacteraceae</taxon>
        <taxon>environmental samples</taxon>
    </lineage>
</organism>
<keyword evidence="1" id="KW-0812">Transmembrane</keyword>
<dbReference type="PANTHER" id="PTHR31272">
    <property type="entry name" value="CYTOCHROME C-TYPE BIOGENESIS PROTEIN HI_1454-RELATED"/>
    <property type="match status" value="1"/>
</dbReference>
<feature type="transmembrane region" description="Helical" evidence="1">
    <location>
        <begin position="147"/>
        <end position="167"/>
    </location>
</feature>
<proteinExistence type="predicted"/>
<gene>
    <name evidence="2" type="ORF">AVDCRST_MAG82-2208</name>
</gene>
<feature type="transmembrane region" description="Helical" evidence="1">
    <location>
        <begin position="20"/>
        <end position="47"/>
    </location>
</feature>
<dbReference type="EMBL" id="CADCVA010000299">
    <property type="protein sequence ID" value="CAA9432460.1"/>
    <property type="molecule type" value="Genomic_DNA"/>
</dbReference>
<feature type="transmembrane region" description="Helical" evidence="1">
    <location>
        <begin position="68"/>
        <end position="97"/>
    </location>
</feature>
<dbReference type="AlphaFoldDB" id="A0A6J4Q2Q6"/>
<dbReference type="InterPro" id="IPR051790">
    <property type="entry name" value="Cytochrome_c-biogenesis_DsbD"/>
</dbReference>
<accession>A0A6J4Q2Q6</accession>
<keyword evidence="1" id="KW-0472">Membrane</keyword>
<evidence type="ECO:0000256" key="1">
    <source>
        <dbReference type="SAM" id="Phobius"/>
    </source>
</evidence>
<reference evidence="2" key="1">
    <citation type="submission" date="2020-02" db="EMBL/GenBank/DDBJ databases">
        <authorList>
            <person name="Meier V. D."/>
        </authorList>
    </citation>
    <scope>NUCLEOTIDE SEQUENCE</scope>
    <source>
        <strain evidence="2">AVDCRST_MAG82</strain>
    </source>
</reference>